<reference evidence="1 2" key="1">
    <citation type="submission" date="2020-04" db="EMBL/GenBank/DDBJ databases">
        <authorList>
            <person name="De Canck E."/>
        </authorList>
    </citation>
    <scope>NUCLEOTIDE SEQUENCE [LARGE SCALE GENOMIC DNA]</scope>
    <source>
        <strain evidence="1 2">LMG 3431</strain>
    </source>
</reference>
<dbReference type="EMBL" id="CADIJX010000002">
    <property type="protein sequence ID" value="CAB3635005.1"/>
    <property type="molecule type" value="Genomic_DNA"/>
</dbReference>
<dbReference type="Proteomes" id="UP000494108">
    <property type="component" value="Unassembled WGS sequence"/>
</dbReference>
<organism evidence="1 2">
    <name type="scientific">Achromobacter pestifer</name>
    <dbReference type="NCBI Taxonomy" id="1353889"/>
    <lineage>
        <taxon>Bacteria</taxon>
        <taxon>Pseudomonadati</taxon>
        <taxon>Pseudomonadota</taxon>
        <taxon>Betaproteobacteria</taxon>
        <taxon>Burkholderiales</taxon>
        <taxon>Alcaligenaceae</taxon>
        <taxon>Achromobacter</taxon>
    </lineage>
</organism>
<evidence type="ECO:0000313" key="1">
    <source>
        <dbReference type="EMBL" id="CAB3635005.1"/>
    </source>
</evidence>
<sequence length="197" mass="22050">MLGFEPERQDRLTPPNPSYIQLNCFSGTRRRPGSSSPSYAHEEKRGALRRVFIPIGPRWRYSARRGLCPTSGRYERPKSALTGGNYPALCGTVNGRKRPLTTSASVRKPESLGRSQLLQASTTVPADATYRTFLQLGTALLVVPRRLEQTMIDRLPRAKYTWSFRQAIDVSAIPKSALGPVSLQHKYHDLAQLRRSG</sequence>
<protein>
    <submittedName>
        <fullName evidence="1">Uncharacterized protein</fullName>
    </submittedName>
</protein>
<evidence type="ECO:0000313" key="2">
    <source>
        <dbReference type="Proteomes" id="UP000494108"/>
    </source>
</evidence>
<dbReference type="AlphaFoldDB" id="A0A6S6Z9L9"/>
<accession>A0A6S6Z9L9</accession>
<proteinExistence type="predicted"/>
<name>A0A6S6Z9L9_9BURK</name>
<gene>
    <name evidence="1" type="ORF">LMG3431_01452</name>
</gene>
<keyword evidence="2" id="KW-1185">Reference proteome</keyword>